<dbReference type="AlphaFoldDB" id="A0A644ZG31"/>
<dbReference type="PANTHER" id="PTHR10088:SF4">
    <property type="entry name" value="GLUCOKINASE REGULATORY PROTEIN"/>
    <property type="match status" value="1"/>
</dbReference>
<dbReference type="NCBIfam" id="NF009222">
    <property type="entry name" value="PRK12570.1"/>
    <property type="match status" value="1"/>
</dbReference>
<feature type="domain" description="SIS" evidence="5">
    <location>
        <begin position="57"/>
        <end position="220"/>
    </location>
</feature>
<sequence length="306" mass="32271">MDEYLAGLATERINEATTRIDSCSTTEMVELINRQDAMVAGAVKRETPRIARAIDIISERLSAGGRLIYVGAGTSGRLGVLDASECPPTFGVDPALVQGYIAGGDAALRSPVEACEDSEEEGAALMVRLEVGSRDAVVGITASGSTPYVLAALRRARERGAATVGLCTNAHSPLEDTCDVCIAPEVGPEVISGSTRMKSGTAQKMVLNMLTTCSMIKLGKVYGNLMVDLKASNRKLEGRARRLLMHATGVDEDSAAQYLDQAGGHVKLAILMIERGLAAEQARVVLEGCGGHLAQAIQTVTKKERV</sequence>
<dbReference type="SUPFAM" id="SSF53697">
    <property type="entry name" value="SIS domain"/>
    <property type="match status" value="1"/>
</dbReference>
<dbReference type="InterPro" id="IPR040190">
    <property type="entry name" value="MURQ/GCKR"/>
</dbReference>
<dbReference type="Pfam" id="PF22645">
    <property type="entry name" value="GKRP_SIS_N"/>
    <property type="match status" value="1"/>
</dbReference>
<dbReference type="InterPro" id="IPR005488">
    <property type="entry name" value="Etherase_MurQ"/>
</dbReference>
<evidence type="ECO:0000259" key="5">
    <source>
        <dbReference type="PROSITE" id="PS51464"/>
    </source>
</evidence>
<evidence type="ECO:0000313" key="6">
    <source>
        <dbReference type="EMBL" id="MPM39749.1"/>
    </source>
</evidence>
<dbReference type="EMBL" id="VSSQ01008756">
    <property type="protein sequence ID" value="MPM39749.1"/>
    <property type="molecule type" value="Genomic_DNA"/>
</dbReference>
<dbReference type="EC" id="4.2.1.126" evidence="6"/>
<dbReference type="PROSITE" id="PS01272">
    <property type="entry name" value="GCKR"/>
    <property type="match status" value="1"/>
</dbReference>
<dbReference type="Gene3D" id="1.10.8.1080">
    <property type="match status" value="1"/>
</dbReference>
<comment type="pathway">
    <text evidence="4">Cell wall biogenesis.</text>
</comment>
<dbReference type="FunFam" id="1.10.8.1080:FF:000001">
    <property type="entry name" value="N-acetylmuramic acid 6-phosphate etherase"/>
    <property type="match status" value="1"/>
</dbReference>
<evidence type="ECO:0000256" key="4">
    <source>
        <dbReference type="ARBA" id="ARBA00060672"/>
    </source>
</evidence>
<dbReference type="Gene3D" id="3.40.50.10490">
    <property type="entry name" value="Glucose-6-phosphate isomerase like protein, domain 1"/>
    <property type="match status" value="1"/>
</dbReference>
<dbReference type="InterPro" id="IPR046348">
    <property type="entry name" value="SIS_dom_sf"/>
</dbReference>
<organism evidence="6">
    <name type="scientific">bioreactor metagenome</name>
    <dbReference type="NCBI Taxonomy" id="1076179"/>
    <lineage>
        <taxon>unclassified sequences</taxon>
        <taxon>metagenomes</taxon>
        <taxon>ecological metagenomes</taxon>
    </lineage>
</organism>
<dbReference type="GO" id="GO:0046348">
    <property type="term" value="P:amino sugar catabolic process"/>
    <property type="evidence" value="ECO:0007669"/>
    <property type="project" value="InterPro"/>
</dbReference>
<dbReference type="CDD" id="cd05007">
    <property type="entry name" value="SIS_Etherase"/>
    <property type="match status" value="1"/>
</dbReference>
<keyword evidence="3" id="KW-0119">Carbohydrate metabolism</keyword>
<dbReference type="PROSITE" id="PS51464">
    <property type="entry name" value="SIS"/>
    <property type="match status" value="1"/>
</dbReference>
<reference evidence="6" key="1">
    <citation type="submission" date="2019-08" db="EMBL/GenBank/DDBJ databases">
        <authorList>
            <person name="Kucharzyk K."/>
            <person name="Murdoch R.W."/>
            <person name="Higgins S."/>
            <person name="Loffler F."/>
        </authorList>
    </citation>
    <scope>NUCLEOTIDE SEQUENCE</scope>
</reference>
<comment type="subunit">
    <text evidence="1">Homodimer.</text>
</comment>
<dbReference type="GO" id="GO:0009254">
    <property type="term" value="P:peptidoglycan turnover"/>
    <property type="evidence" value="ECO:0007669"/>
    <property type="project" value="TreeGrafter"/>
</dbReference>
<evidence type="ECO:0000256" key="1">
    <source>
        <dbReference type="ARBA" id="ARBA00011738"/>
    </source>
</evidence>
<keyword evidence="2 6" id="KW-0456">Lyase</keyword>
<gene>
    <name evidence="6" type="primary">murQ_14</name>
    <name evidence="6" type="ORF">SDC9_86383</name>
</gene>
<evidence type="ECO:0000256" key="2">
    <source>
        <dbReference type="ARBA" id="ARBA00023239"/>
    </source>
</evidence>
<dbReference type="HAMAP" id="MF_00068">
    <property type="entry name" value="MurQ"/>
    <property type="match status" value="1"/>
</dbReference>
<dbReference type="InterPro" id="IPR005486">
    <property type="entry name" value="Glucokinase_regulatory_CS"/>
</dbReference>
<name>A0A644ZG31_9ZZZZ</name>
<comment type="caution">
    <text evidence="6">The sequence shown here is derived from an EMBL/GenBank/DDBJ whole genome shotgun (WGS) entry which is preliminary data.</text>
</comment>
<dbReference type="FunFam" id="3.40.50.10490:FF:000014">
    <property type="entry name" value="N-acetylmuramic acid 6-phosphate etherase"/>
    <property type="match status" value="1"/>
</dbReference>
<dbReference type="NCBIfam" id="NF003915">
    <property type="entry name" value="PRK05441.1"/>
    <property type="match status" value="1"/>
</dbReference>
<protein>
    <submittedName>
        <fullName evidence="6">N-acetylmuramic acid 6-phosphate etherase</fullName>
        <ecNumber evidence="6">4.2.1.126</ecNumber>
    </submittedName>
</protein>
<dbReference type="GO" id="GO:0016835">
    <property type="term" value="F:carbon-oxygen lyase activity"/>
    <property type="evidence" value="ECO:0007669"/>
    <property type="project" value="InterPro"/>
</dbReference>
<proteinExistence type="inferred from homology"/>
<dbReference type="NCBIfam" id="TIGR00274">
    <property type="entry name" value="N-acetylmuramic acid 6-phosphate etherase"/>
    <property type="match status" value="1"/>
</dbReference>
<dbReference type="InterPro" id="IPR001347">
    <property type="entry name" value="SIS_dom"/>
</dbReference>
<dbReference type="PANTHER" id="PTHR10088">
    <property type="entry name" value="GLUCOKINASE REGULATORY PROTEIN"/>
    <property type="match status" value="1"/>
</dbReference>
<dbReference type="GO" id="GO:0097367">
    <property type="term" value="F:carbohydrate derivative binding"/>
    <property type="evidence" value="ECO:0007669"/>
    <property type="project" value="InterPro"/>
</dbReference>
<accession>A0A644ZG31</accession>
<evidence type="ECO:0000256" key="3">
    <source>
        <dbReference type="ARBA" id="ARBA00023277"/>
    </source>
</evidence>
<dbReference type="GO" id="GO:0016803">
    <property type="term" value="F:ether hydrolase activity"/>
    <property type="evidence" value="ECO:0007669"/>
    <property type="project" value="TreeGrafter"/>
</dbReference>